<organism evidence="13 14">
    <name type="scientific">Hydrocarboniphaga effusa AP103</name>
    <dbReference type="NCBI Taxonomy" id="1172194"/>
    <lineage>
        <taxon>Bacteria</taxon>
        <taxon>Pseudomonadati</taxon>
        <taxon>Pseudomonadota</taxon>
        <taxon>Gammaproteobacteria</taxon>
        <taxon>Nevskiales</taxon>
        <taxon>Nevskiaceae</taxon>
        <taxon>Hydrocarboniphaga</taxon>
    </lineage>
</organism>
<dbReference type="GO" id="GO:0000287">
    <property type="term" value="F:magnesium ion binding"/>
    <property type="evidence" value="ECO:0007669"/>
    <property type="project" value="TreeGrafter"/>
</dbReference>
<evidence type="ECO:0000256" key="1">
    <source>
        <dbReference type="ARBA" id="ARBA00004651"/>
    </source>
</evidence>
<evidence type="ECO:0000256" key="8">
    <source>
        <dbReference type="ARBA" id="ARBA00023065"/>
    </source>
</evidence>
<evidence type="ECO:0000256" key="6">
    <source>
        <dbReference type="ARBA" id="ARBA00022842"/>
    </source>
</evidence>
<dbReference type="STRING" id="1172194.WQQ_16120"/>
<evidence type="ECO:0000256" key="4">
    <source>
        <dbReference type="ARBA" id="ARBA00022475"/>
    </source>
</evidence>
<evidence type="ECO:0000256" key="7">
    <source>
        <dbReference type="ARBA" id="ARBA00022989"/>
    </source>
</evidence>
<evidence type="ECO:0000313" key="13">
    <source>
        <dbReference type="EMBL" id="EIT71475.1"/>
    </source>
</evidence>
<name>I8TC60_9GAMM</name>
<dbReference type="PANTHER" id="PTHR46494:SF1">
    <property type="entry name" value="CORA FAMILY METAL ION TRANSPORTER (EUROFUNG)"/>
    <property type="match status" value="1"/>
</dbReference>
<evidence type="ECO:0000256" key="9">
    <source>
        <dbReference type="ARBA" id="ARBA00023136"/>
    </source>
</evidence>
<dbReference type="Pfam" id="PF01544">
    <property type="entry name" value="CorA"/>
    <property type="match status" value="1"/>
</dbReference>
<evidence type="ECO:0000313" key="14">
    <source>
        <dbReference type="Proteomes" id="UP000003704"/>
    </source>
</evidence>
<comment type="catalytic activity">
    <reaction evidence="10">
        <text>Mg(2+)(in) = Mg(2+)(out)</text>
        <dbReference type="Rhea" id="RHEA:29827"/>
        <dbReference type="ChEBI" id="CHEBI:18420"/>
    </reaction>
</comment>
<dbReference type="PATRIC" id="fig|1172194.4.peg.1554"/>
<dbReference type="Gene3D" id="3.30.460.20">
    <property type="entry name" value="CorA soluble domain-like"/>
    <property type="match status" value="1"/>
</dbReference>
<comment type="function">
    <text evidence="11">Mediates influx of magnesium ions. Alternates between open and closed states. Activated by low cytoplasmic Mg(2+) levels. Inactive when cytoplasmic Mg(2+) levels are high.</text>
</comment>
<protein>
    <submittedName>
        <fullName evidence="13">Uncharacterized protein</fullName>
    </submittedName>
</protein>
<keyword evidence="7 12" id="KW-1133">Transmembrane helix</keyword>
<keyword evidence="5 12" id="KW-0812">Transmembrane</keyword>
<reference evidence="13 14" key="1">
    <citation type="journal article" date="2012" name="J. Bacteriol.">
        <title>Genome Sequence of n-Alkane-Degrading Hydrocarboniphaga effusa Strain AP103T (ATCC BAA-332T).</title>
        <authorList>
            <person name="Chang H.K."/>
            <person name="Zylstra G.J."/>
            <person name="Chae J.C."/>
        </authorList>
    </citation>
    <scope>NUCLEOTIDE SEQUENCE [LARGE SCALE GENOMIC DNA]</scope>
    <source>
        <strain evidence="13 14">AP103</strain>
    </source>
</reference>
<sequence length="320" mass="37004">MDIFHLIPGQSPRRLDRVDELPEEGLLWIDFIRSDHQDWPAIVQPLVDAEIDVEHISDSLNGRHPPFFDGTGDYDMLIFEGLGPSDDPFPLDTRVGAMFLFDRLLVSVREADAPSYTQVQQRLANGRLKCPPTPVLLAQFILDAMVDRYLKVREVLDTRLTALQDDLLDPASPTKQWRPLLAARRVVRRLESLGDAQHEALDAWRRGSRFDWTQGEEVRFRDIVEHVVRVTHHAGNLERDVESAIDLHFAAMGYRTNRIMKLLTVISAIFFPLNFITSLYGMNFEYMPELHWRHGYFLVLGLLASTAAVLLLWFRQRRFF</sequence>
<dbReference type="EMBL" id="AKGD01000001">
    <property type="protein sequence ID" value="EIT71475.1"/>
    <property type="molecule type" value="Genomic_DNA"/>
</dbReference>
<dbReference type="SUPFAM" id="SSF143865">
    <property type="entry name" value="CorA soluble domain-like"/>
    <property type="match status" value="1"/>
</dbReference>
<dbReference type="PANTHER" id="PTHR46494">
    <property type="entry name" value="CORA FAMILY METAL ION TRANSPORTER (EUROFUNG)"/>
    <property type="match status" value="1"/>
</dbReference>
<dbReference type="AlphaFoldDB" id="I8TC60"/>
<evidence type="ECO:0000256" key="5">
    <source>
        <dbReference type="ARBA" id="ARBA00022692"/>
    </source>
</evidence>
<dbReference type="CDD" id="cd12822">
    <property type="entry name" value="TmCorA-like"/>
    <property type="match status" value="1"/>
</dbReference>
<evidence type="ECO:0000256" key="10">
    <source>
        <dbReference type="ARBA" id="ARBA00034269"/>
    </source>
</evidence>
<dbReference type="GO" id="GO:0015087">
    <property type="term" value="F:cobalt ion transmembrane transporter activity"/>
    <property type="evidence" value="ECO:0007669"/>
    <property type="project" value="TreeGrafter"/>
</dbReference>
<comment type="similarity">
    <text evidence="2">Belongs to the CorA metal ion transporter (MIT) (TC 1.A.35) family.</text>
</comment>
<comment type="caution">
    <text evidence="13">The sequence shown here is derived from an EMBL/GenBank/DDBJ whole genome shotgun (WGS) entry which is preliminary data.</text>
</comment>
<dbReference type="GO" id="GO:0015095">
    <property type="term" value="F:magnesium ion transmembrane transporter activity"/>
    <property type="evidence" value="ECO:0007669"/>
    <property type="project" value="TreeGrafter"/>
</dbReference>
<keyword evidence="4" id="KW-1003">Cell membrane</keyword>
<evidence type="ECO:0000256" key="3">
    <source>
        <dbReference type="ARBA" id="ARBA00022448"/>
    </source>
</evidence>
<comment type="subcellular location">
    <subcellularLocation>
        <location evidence="1">Cell membrane</location>
        <topology evidence="1">Multi-pass membrane protein</topology>
    </subcellularLocation>
</comment>
<dbReference type="GO" id="GO:0050897">
    <property type="term" value="F:cobalt ion binding"/>
    <property type="evidence" value="ECO:0007669"/>
    <property type="project" value="TreeGrafter"/>
</dbReference>
<dbReference type="InterPro" id="IPR002523">
    <property type="entry name" value="MgTranspt_CorA/ZnTranspt_ZntB"/>
</dbReference>
<feature type="transmembrane region" description="Helical" evidence="12">
    <location>
        <begin position="262"/>
        <end position="282"/>
    </location>
</feature>
<dbReference type="RefSeq" id="WP_007184561.1">
    <property type="nucleotide sequence ID" value="NZ_AKGD01000001.1"/>
</dbReference>
<dbReference type="Proteomes" id="UP000003704">
    <property type="component" value="Unassembled WGS sequence"/>
</dbReference>
<dbReference type="FunFam" id="1.20.58.340:FF:000004">
    <property type="entry name" value="Magnesium transport protein CorA"/>
    <property type="match status" value="1"/>
</dbReference>
<proteinExistence type="inferred from homology"/>
<dbReference type="GO" id="GO:0005886">
    <property type="term" value="C:plasma membrane"/>
    <property type="evidence" value="ECO:0007669"/>
    <property type="project" value="UniProtKB-SubCell"/>
</dbReference>
<feature type="transmembrane region" description="Helical" evidence="12">
    <location>
        <begin position="294"/>
        <end position="314"/>
    </location>
</feature>
<dbReference type="OrthoDB" id="9803416at2"/>
<gene>
    <name evidence="13" type="ORF">WQQ_16120</name>
</gene>
<keyword evidence="9 12" id="KW-0472">Membrane</keyword>
<keyword evidence="6" id="KW-0460">Magnesium</keyword>
<dbReference type="SUPFAM" id="SSF144083">
    <property type="entry name" value="Magnesium transport protein CorA, transmembrane region"/>
    <property type="match status" value="1"/>
</dbReference>
<dbReference type="Gene3D" id="1.20.58.340">
    <property type="entry name" value="Magnesium transport protein CorA, transmembrane region"/>
    <property type="match status" value="2"/>
</dbReference>
<dbReference type="InterPro" id="IPR045861">
    <property type="entry name" value="CorA_cytoplasmic_dom"/>
</dbReference>
<dbReference type="InterPro" id="IPR045863">
    <property type="entry name" value="CorA_TM1_TM2"/>
</dbReference>
<evidence type="ECO:0000256" key="12">
    <source>
        <dbReference type="SAM" id="Phobius"/>
    </source>
</evidence>
<evidence type="ECO:0000256" key="11">
    <source>
        <dbReference type="ARBA" id="ARBA00045497"/>
    </source>
</evidence>
<keyword evidence="14" id="KW-1185">Reference proteome</keyword>
<accession>I8TC60</accession>
<evidence type="ECO:0000256" key="2">
    <source>
        <dbReference type="ARBA" id="ARBA00009765"/>
    </source>
</evidence>
<keyword evidence="3" id="KW-0813">Transport</keyword>
<keyword evidence="8" id="KW-0406">Ion transport</keyword>